<dbReference type="EMBL" id="LT960614">
    <property type="protein sequence ID" value="SON55536.1"/>
    <property type="molecule type" value="Genomic_DNA"/>
</dbReference>
<protein>
    <submittedName>
        <fullName evidence="1">Uncharacterized protein</fullName>
    </submittedName>
</protein>
<reference evidence="2" key="1">
    <citation type="submission" date="2017-09" db="EMBL/GenBank/DDBJ databases">
        <title>Genome sequence of Nannocystis excedens DSM 71.</title>
        <authorList>
            <person name="Blom J."/>
        </authorList>
    </citation>
    <scope>NUCLEOTIDE SEQUENCE [LARGE SCALE GENOMIC DNA]</scope>
    <source>
        <strain evidence="2">type strain: E19</strain>
    </source>
</reference>
<accession>A0A2C9D5G9</accession>
<evidence type="ECO:0000313" key="2">
    <source>
        <dbReference type="Proteomes" id="UP000223606"/>
    </source>
</evidence>
<dbReference type="RefSeq" id="WP_099556036.1">
    <property type="nucleotide sequence ID" value="NZ_LT960614.1"/>
</dbReference>
<dbReference type="KEGG" id="hdi:HDIA_1995"/>
<proteinExistence type="predicted"/>
<organism evidence="1 2">
    <name type="scientific">Hartmannibacter diazotrophicus</name>
    <dbReference type="NCBI Taxonomy" id="1482074"/>
    <lineage>
        <taxon>Bacteria</taxon>
        <taxon>Pseudomonadati</taxon>
        <taxon>Pseudomonadota</taxon>
        <taxon>Alphaproteobacteria</taxon>
        <taxon>Hyphomicrobiales</taxon>
        <taxon>Pleomorphomonadaceae</taxon>
        <taxon>Hartmannibacter</taxon>
    </lineage>
</organism>
<name>A0A2C9D5G9_9HYPH</name>
<gene>
    <name evidence="1" type="ORF">HDIA_1995</name>
</gene>
<dbReference type="Proteomes" id="UP000223606">
    <property type="component" value="Chromosome 1"/>
</dbReference>
<sequence length="112" mass="11234">MPDIQPPRADLRDAIQREAGDLQTLFGTTSDGALALALTVARMARAMSGGSTIAEMKAAASDADAILGPLLDAVDGGTVVTTYSAKGLDEAAVFTEVGTRATAVAGVLANGQ</sequence>
<keyword evidence="2" id="KW-1185">Reference proteome</keyword>
<evidence type="ECO:0000313" key="1">
    <source>
        <dbReference type="EMBL" id="SON55536.1"/>
    </source>
</evidence>
<dbReference type="AlphaFoldDB" id="A0A2C9D5G9"/>